<feature type="transmembrane region" description="Helical" evidence="6">
    <location>
        <begin position="101"/>
        <end position="127"/>
    </location>
</feature>
<feature type="transmembrane region" description="Helical" evidence="6">
    <location>
        <begin position="139"/>
        <end position="164"/>
    </location>
</feature>
<dbReference type="RefSeq" id="WP_110066843.1">
    <property type="nucleotide sequence ID" value="NZ_QGTW01000014.1"/>
</dbReference>
<feature type="domain" description="Major facilitator superfamily (MFS) profile" evidence="7">
    <location>
        <begin position="10"/>
        <end position="405"/>
    </location>
</feature>
<feature type="transmembrane region" description="Helical" evidence="6">
    <location>
        <begin position="7"/>
        <end position="29"/>
    </location>
</feature>
<evidence type="ECO:0000313" key="8">
    <source>
        <dbReference type="EMBL" id="PWW20784.1"/>
    </source>
</evidence>
<dbReference type="PANTHER" id="PTHR11360:SF284">
    <property type="entry name" value="EG:103B4.3 PROTEIN-RELATED"/>
    <property type="match status" value="1"/>
</dbReference>
<feature type="transmembrane region" description="Helical" evidence="6">
    <location>
        <begin position="379"/>
        <end position="400"/>
    </location>
</feature>
<dbReference type="GO" id="GO:0022857">
    <property type="term" value="F:transmembrane transporter activity"/>
    <property type="evidence" value="ECO:0007669"/>
    <property type="project" value="InterPro"/>
</dbReference>
<dbReference type="GO" id="GO:0005886">
    <property type="term" value="C:plasma membrane"/>
    <property type="evidence" value="ECO:0007669"/>
    <property type="project" value="UniProtKB-SubCell"/>
</dbReference>
<organism evidence="8 9">
    <name type="scientific">Cytobacillus oceanisediminis</name>
    <dbReference type="NCBI Taxonomy" id="665099"/>
    <lineage>
        <taxon>Bacteria</taxon>
        <taxon>Bacillati</taxon>
        <taxon>Bacillota</taxon>
        <taxon>Bacilli</taxon>
        <taxon>Bacillales</taxon>
        <taxon>Bacillaceae</taxon>
        <taxon>Cytobacillus</taxon>
    </lineage>
</organism>
<proteinExistence type="predicted"/>
<evidence type="ECO:0000256" key="4">
    <source>
        <dbReference type="ARBA" id="ARBA00022989"/>
    </source>
</evidence>
<dbReference type="CDD" id="cd17355">
    <property type="entry name" value="MFS_YcxA_like"/>
    <property type="match status" value="1"/>
</dbReference>
<keyword evidence="5 6" id="KW-0472">Membrane</keyword>
<accession>A0A2V2ZM91</accession>
<feature type="transmembrane region" description="Helical" evidence="6">
    <location>
        <begin position="226"/>
        <end position="249"/>
    </location>
</feature>
<protein>
    <submittedName>
        <fullName evidence="8">Putative MFS family arabinose efflux permease</fullName>
    </submittedName>
</protein>
<dbReference type="OrthoDB" id="182417at2"/>
<dbReference type="AlphaFoldDB" id="A0A2V2ZM91"/>
<dbReference type="Pfam" id="PF07690">
    <property type="entry name" value="MFS_1"/>
    <property type="match status" value="1"/>
</dbReference>
<gene>
    <name evidence="8" type="ORF">DFO73_11477</name>
</gene>
<dbReference type="InterPro" id="IPR011701">
    <property type="entry name" value="MFS"/>
</dbReference>
<evidence type="ECO:0000256" key="3">
    <source>
        <dbReference type="ARBA" id="ARBA00022692"/>
    </source>
</evidence>
<dbReference type="InterPro" id="IPR036259">
    <property type="entry name" value="MFS_trans_sf"/>
</dbReference>
<dbReference type="SUPFAM" id="SSF103473">
    <property type="entry name" value="MFS general substrate transporter"/>
    <property type="match status" value="1"/>
</dbReference>
<keyword evidence="2" id="KW-0813">Transport</keyword>
<feature type="transmembrane region" description="Helical" evidence="6">
    <location>
        <begin position="350"/>
        <end position="373"/>
    </location>
</feature>
<dbReference type="EMBL" id="QGTW01000014">
    <property type="protein sequence ID" value="PWW20784.1"/>
    <property type="molecule type" value="Genomic_DNA"/>
</dbReference>
<evidence type="ECO:0000259" key="7">
    <source>
        <dbReference type="PROSITE" id="PS50850"/>
    </source>
</evidence>
<evidence type="ECO:0000313" key="9">
    <source>
        <dbReference type="Proteomes" id="UP000247150"/>
    </source>
</evidence>
<reference evidence="8 9" key="1">
    <citation type="submission" date="2018-05" db="EMBL/GenBank/DDBJ databases">
        <title>Freshwater and sediment microbial communities from various areas in North America, analyzing microbe dynamics in response to fracking.</title>
        <authorList>
            <person name="Lamendella R."/>
        </authorList>
    </citation>
    <scope>NUCLEOTIDE SEQUENCE [LARGE SCALE GENOMIC DNA]</scope>
    <source>
        <strain evidence="8 9">15_TX</strain>
    </source>
</reference>
<feature type="transmembrane region" description="Helical" evidence="6">
    <location>
        <begin position="317"/>
        <end position="338"/>
    </location>
</feature>
<feature type="transmembrane region" description="Helical" evidence="6">
    <location>
        <begin position="292"/>
        <end position="311"/>
    </location>
</feature>
<dbReference type="PANTHER" id="PTHR11360">
    <property type="entry name" value="MONOCARBOXYLATE TRANSPORTER"/>
    <property type="match status" value="1"/>
</dbReference>
<feature type="transmembrane region" description="Helical" evidence="6">
    <location>
        <begin position="170"/>
        <end position="189"/>
    </location>
</feature>
<keyword evidence="4 6" id="KW-1133">Transmembrane helix</keyword>
<feature type="transmembrane region" description="Helical" evidence="6">
    <location>
        <begin position="261"/>
        <end position="280"/>
    </location>
</feature>
<comment type="subcellular location">
    <subcellularLocation>
        <location evidence="1">Cell membrane</location>
        <topology evidence="1">Multi-pass membrane protein</topology>
    </subcellularLocation>
</comment>
<evidence type="ECO:0000256" key="6">
    <source>
        <dbReference type="SAM" id="Phobius"/>
    </source>
</evidence>
<keyword evidence="3 6" id="KW-0812">Transmembrane</keyword>
<dbReference type="InterPro" id="IPR050327">
    <property type="entry name" value="Proton-linked_MCT"/>
</dbReference>
<evidence type="ECO:0000256" key="2">
    <source>
        <dbReference type="ARBA" id="ARBA00022448"/>
    </source>
</evidence>
<dbReference type="Proteomes" id="UP000247150">
    <property type="component" value="Unassembled WGS sequence"/>
</dbReference>
<feature type="transmembrane region" description="Helical" evidence="6">
    <location>
        <begin position="78"/>
        <end position="95"/>
    </location>
</feature>
<evidence type="ECO:0000256" key="1">
    <source>
        <dbReference type="ARBA" id="ARBA00004651"/>
    </source>
</evidence>
<dbReference type="PROSITE" id="PS50850">
    <property type="entry name" value="MFS"/>
    <property type="match status" value="1"/>
</dbReference>
<comment type="caution">
    <text evidence="8">The sequence shown here is derived from an EMBL/GenBank/DDBJ whole genome shotgun (WGS) entry which is preliminary data.</text>
</comment>
<dbReference type="InterPro" id="IPR020846">
    <property type="entry name" value="MFS_dom"/>
</dbReference>
<feature type="transmembrane region" description="Helical" evidence="6">
    <location>
        <begin position="49"/>
        <end position="71"/>
    </location>
</feature>
<name>A0A2V2ZM91_9BACI</name>
<sequence length="423" mass="46061">MTKSRSIYYGWYIVASASVIVLLTMGLRMGIGPFFTPMVQDMGLSRTEFSLIVAIGMIVYGLGMPLAGTLLKRFSTRFVLLTGLLGVCGSIIWTISSKGFVSFLLSFGIFLSLGLAFLSNITLAPLISKWFVQQRGKALFYLSTGGMAGIAVMTPVETLLIQLVGWQHTLLIFAGLFICVVLPSAIFVMREEVPEGADGGPAVQGSKIRQDIQPDITWKDALKTRAYWQIVFGLFACGFGMNLMGSHAVPMLMDHHFEPMTASFGIGMIGVVAIFSTLFLGSIADRYPRKKILFWIYLVRGSGLLSLFYVATPMQLYLVAITGGLVWAGSIAMSSAILGDLYGIRLLGLLNGWAFFGHQIGGAIGSFIGGWGYDTFETHILAFGLAAFLAITASWVSYWLPERIIYTKNTNIGTEQSILKTGD</sequence>
<dbReference type="Gene3D" id="1.20.1250.20">
    <property type="entry name" value="MFS general substrate transporter like domains"/>
    <property type="match status" value="2"/>
</dbReference>
<evidence type="ECO:0000256" key="5">
    <source>
        <dbReference type="ARBA" id="ARBA00023136"/>
    </source>
</evidence>